<dbReference type="EMBL" id="CM037162">
    <property type="protein sequence ID" value="KAH7862110.1"/>
    <property type="molecule type" value="Genomic_DNA"/>
</dbReference>
<protein>
    <submittedName>
        <fullName evidence="1">Uncharacterized protein</fullName>
    </submittedName>
</protein>
<proteinExistence type="predicted"/>
<comment type="caution">
    <text evidence="1">The sequence shown here is derived from an EMBL/GenBank/DDBJ whole genome shotgun (WGS) entry which is preliminary data.</text>
</comment>
<name>A0ACB7Z8Z4_9ERIC</name>
<sequence length="114" mass="12546">METSLKKAYVTLAHKRSHGVTAVANYGVFLDREIPVEIPALLFSDKMAALETSFGSVDGEKVRSKNQWPHLTLWTGEGVAAKDANLLPELHSEGKAIRIDIKPPITVTGILQFY</sequence>
<accession>A0ACB7Z8Z4</accession>
<dbReference type="Proteomes" id="UP000828048">
    <property type="component" value="Chromosome 12"/>
</dbReference>
<gene>
    <name evidence="1" type="ORF">Vadar_000070</name>
</gene>
<reference evidence="1 2" key="1">
    <citation type="journal article" date="2021" name="Hortic Res">
        <title>High-quality reference genome and annotation aids understanding of berry development for evergreen blueberry (Vaccinium darrowii).</title>
        <authorList>
            <person name="Yu J."/>
            <person name="Hulse-Kemp A.M."/>
            <person name="Babiker E."/>
            <person name="Staton M."/>
        </authorList>
    </citation>
    <scope>NUCLEOTIDE SEQUENCE [LARGE SCALE GENOMIC DNA]</scope>
    <source>
        <strain evidence="2">cv. NJ 8807/NJ 8810</strain>
        <tissue evidence="1">Young leaf</tissue>
    </source>
</reference>
<organism evidence="1 2">
    <name type="scientific">Vaccinium darrowii</name>
    <dbReference type="NCBI Taxonomy" id="229202"/>
    <lineage>
        <taxon>Eukaryota</taxon>
        <taxon>Viridiplantae</taxon>
        <taxon>Streptophyta</taxon>
        <taxon>Embryophyta</taxon>
        <taxon>Tracheophyta</taxon>
        <taxon>Spermatophyta</taxon>
        <taxon>Magnoliopsida</taxon>
        <taxon>eudicotyledons</taxon>
        <taxon>Gunneridae</taxon>
        <taxon>Pentapetalae</taxon>
        <taxon>asterids</taxon>
        <taxon>Ericales</taxon>
        <taxon>Ericaceae</taxon>
        <taxon>Vaccinioideae</taxon>
        <taxon>Vaccinieae</taxon>
        <taxon>Vaccinium</taxon>
    </lineage>
</organism>
<evidence type="ECO:0000313" key="1">
    <source>
        <dbReference type="EMBL" id="KAH7862110.1"/>
    </source>
</evidence>
<keyword evidence="2" id="KW-1185">Reference proteome</keyword>
<evidence type="ECO:0000313" key="2">
    <source>
        <dbReference type="Proteomes" id="UP000828048"/>
    </source>
</evidence>